<dbReference type="InterPro" id="IPR000719">
    <property type="entry name" value="Prot_kinase_dom"/>
</dbReference>
<keyword evidence="8" id="KW-0472">Membrane</keyword>
<evidence type="ECO:0000256" key="1">
    <source>
        <dbReference type="ARBA" id="ARBA00012513"/>
    </source>
</evidence>
<evidence type="ECO:0000259" key="9">
    <source>
        <dbReference type="PROSITE" id="PS50011"/>
    </source>
</evidence>
<dbReference type="InterPro" id="IPR008271">
    <property type="entry name" value="Ser/Thr_kinase_AS"/>
</dbReference>
<dbReference type="InterPro" id="IPR011009">
    <property type="entry name" value="Kinase-like_dom_sf"/>
</dbReference>
<dbReference type="Pfam" id="PF00069">
    <property type="entry name" value="Pkinase"/>
    <property type="match status" value="1"/>
</dbReference>
<keyword evidence="11" id="KW-1185">Reference proteome</keyword>
<evidence type="ECO:0000256" key="6">
    <source>
        <dbReference type="ARBA" id="ARBA00022840"/>
    </source>
</evidence>
<keyword evidence="2" id="KW-0723">Serine/threonine-protein kinase</keyword>
<proteinExistence type="predicted"/>
<feature type="compositionally biased region" description="Low complexity" evidence="7">
    <location>
        <begin position="355"/>
        <end position="366"/>
    </location>
</feature>
<dbReference type="CDD" id="cd14014">
    <property type="entry name" value="STKc_PknB_like"/>
    <property type="match status" value="1"/>
</dbReference>
<keyword evidence="6" id="KW-0067">ATP-binding</keyword>
<accession>A0ABN3HGP2</accession>
<evidence type="ECO:0000256" key="8">
    <source>
        <dbReference type="SAM" id="Phobius"/>
    </source>
</evidence>
<organism evidence="10 11">
    <name type="scientific">Dactylosporangium salmoneum</name>
    <dbReference type="NCBI Taxonomy" id="53361"/>
    <lineage>
        <taxon>Bacteria</taxon>
        <taxon>Bacillati</taxon>
        <taxon>Actinomycetota</taxon>
        <taxon>Actinomycetes</taxon>
        <taxon>Micromonosporales</taxon>
        <taxon>Micromonosporaceae</taxon>
        <taxon>Dactylosporangium</taxon>
    </lineage>
</organism>
<evidence type="ECO:0000256" key="4">
    <source>
        <dbReference type="ARBA" id="ARBA00022741"/>
    </source>
</evidence>
<feature type="region of interest" description="Disordered" evidence="7">
    <location>
        <begin position="298"/>
        <end position="377"/>
    </location>
</feature>
<sequence>MSYPGRIVYAVTASPPLPTVPGLTGFSVLARGGYATVYRAEQESVGRDVAVKVENRTLETERDRRRFLREARAAGRMSSHPHVVDLFDAGVTGDGHPYLIMELCDGSYAERMRSAPLAPEEVREVGFKIADALADGHSLGVLHRDVKPANILFSRFGEPALADFGLAILSEWRDVSITLDVLTPAYAPPETFRHAAPAPAADVYALCATLYALMRGRPPRWRQDQTPSLLSLVDMFNDRIPDIPGCPDELMAILRAGMSNDESARPTALQLRDALIALRMDPAPQVIVPPLGSPPLEPVYTSPPLPPQLPPPPADRLLDSPFMGGFPRDPEQTVPHQAGPEEPPTDPLIPGSGGPFAAPGVGFASGEPPAAPPVGPFVTPGRAGGASRRGLWLGVVGGLAAVAALVGVAIAYGLGDSSPDPAPSASAIAAPPRSTCGPTPAVDVRAQCAATAECYDSKPARVDCGGVHTWEVFAYGDLPAGSHVADERDPAVRSVCSVGTLAAVNISAVTWRTEVLLPSLAEQKAGPTTYRCLAGQGRDSLTGDQLHR</sequence>
<dbReference type="EC" id="2.7.11.1" evidence="1"/>
<gene>
    <name evidence="10" type="ORF">GCM10010170_083920</name>
</gene>
<keyword evidence="8" id="KW-0812">Transmembrane</keyword>
<name>A0ABN3HGP2_9ACTN</name>
<comment type="caution">
    <text evidence="10">The sequence shown here is derived from an EMBL/GenBank/DDBJ whole genome shotgun (WGS) entry which is preliminary data.</text>
</comment>
<evidence type="ECO:0000256" key="2">
    <source>
        <dbReference type="ARBA" id="ARBA00022527"/>
    </source>
</evidence>
<dbReference type="SUPFAM" id="SSF56112">
    <property type="entry name" value="Protein kinase-like (PK-like)"/>
    <property type="match status" value="1"/>
</dbReference>
<dbReference type="Proteomes" id="UP001501444">
    <property type="component" value="Unassembled WGS sequence"/>
</dbReference>
<dbReference type="PROSITE" id="PS50011">
    <property type="entry name" value="PROTEIN_KINASE_DOM"/>
    <property type="match status" value="1"/>
</dbReference>
<keyword evidence="3" id="KW-0808">Transferase</keyword>
<keyword evidence="8" id="KW-1133">Transmembrane helix</keyword>
<protein>
    <recommendedName>
        <fullName evidence="1">non-specific serine/threonine protein kinase</fullName>
        <ecNumber evidence="1">2.7.11.1</ecNumber>
    </recommendedName>
</protein>
<reference evidence="10 11" key="1">
    <citation type="journal article" date="2019" name="Int. J. Syst. Evol. Microbiol.">
        <title>The Global Catalogue of Microorganisms (GCM) 10K type strain sequencing project: providing services to taxonomists for standard genome sequencing and annotation.</title>
        <authorList>
            <consortium name="The Broad Institute Genomics Platform"/>
            <consortium name="The Broad Institute Genome Sequencing Center for Infectious Disease"/>
            <person name="Wu L."/>
            <person name="Ma J."/>
        </authorList>
    </citation>
    <scope>NUCLEOTIDE SEQUENCE [LARGE SCALE GENOMIC DNA]</scope>
    <source>
        <strain evidence="10 11">JCM 3272</strain>
    </source>
</reference>
<keyword evidence="4" id="KW-0547">Nucleotide-binding</keyword>
<dbReference type="Gene3D" id="1.10.510.10">
    <property type="entry name" value="Transferase(Phosphotransferase) domain 1"/>
    <property type="match status" value="1"/>
</dbReference>
<evidence type="ECO:0000313" key="10">
    <source>
        <dbReference type="EMBL" id="GAA2378065.1"/>
    </source>
</evidence>
<dbReference type="EMBL" id="BAAARV010000083">
    <property type="protein sequence ID" value="GAA2378065.1"/>
    <property type="molecule type" value="Genomic_DNA"/>
</dbReference>
<evidence type="ECO:0000256" key="7">
    <source>
        <dbReference type="SAM" id="MobiDB-lite"/>
    </source>
</evidence>
<dbReference type="PANTHER" id="PTHR43289">
    <property type="entry name" value="MITOGEN-ACTIVATED PROTEIN KINASE KINASE KINASE 20-RELATED"/>
    <property type="match status" value="1"/>
</dbReference>
<feature type="domain" description="Protein kinase" evidence="9">
    <location>
        <begin position="23"/>
        <end position="276"/>
    </location>
</feature>
<feature type="transmembrane region" description="Helical" evidence="8">
    <location>
        <begin position="391"/>
        <end position="414"/>
    </location>
</feature>
<evidence type="ECO:0000256" key="5">
    <source>
        <dbReference type="ARBA" id="ARBA00022777"/>
    </source>
</evidence>
<evidence type="ECO:0000313" key="11">
    <source>
        <dbReference type="Proteomes" id="UP001501444"/>
    </source>
</evidence>
<evidence type="ECO:0000256" key="3">
    <source>
        <dbReference type="ARBA" id="ARBA00022679"/>
    </source>
</evidence>
<dbReference type="PROSITE" id="PS00108">
    <property type="entry name" value="PROTEIN_KINASE_ST"/>
    <property type="match status" value="1"/>
</dbReference>
<dbReference type="SMART" id="SM00220">
    <property type="entry name" value="S_TKc"/>
    <property type="match status" value="1"/>
</dbReference>
<keyword evidence="5" id="KW-0418">Kinase</keyword>
<feature type="compositionally biased region" description="Pro residues" evidence="7">
    <location>
        <begin position="298"/>
        <end position="314"/>
    </location>
</feature>
<dbReference type="Gene3D" id="3.30.200.20">
    <property type="entry name" value="Phosphorylase Kinase, domain 1"/>
    <property type="match status" value="1"/>
</dbReference>
<dbReference type="PANTHER" id="PTHR43289:SF6">
    <property type="entry name" value="SERINE_THREONINE-PROTEIN KINASE NEKL-3"/>
    <property type="match status" value="1"/>
</dbReference>